<comment type="caution">
    <text evidence="1">The sequence shown here is derived from an EMBL/GenBank/DDBJ whole genome shotgun (WGS) entry which is preliminary data.</text>
</comment>
<accession>A0A4R6BF36</accession>
<dbReference type="Proteomes" id="UP000295310">
    <property type="component" value="Unassembled WGS sequence"/>
</dbReference>
<evidence type="ECO:0000313" key="2">
    <source>
        <dbReference type="Proteomes" id="UP000295310"/>
    </source>
</evidence>
<name>A0A4R6BF36_9STAP</name>
<proteinExistence type="predicted"/>
<protein>
    <submittedName>
        <fullName evidence="1">Uncharacterized protein</fullName>
    </submittedName>
</protein>
<keyword evidence="2" id="KW-1185">Reference proteome</keyword>
<dbReference type="RefSeq" id="WP_133431319.1">
    <property type="nucleotide sequence ID" value="NZ_CP092179.1"/>
</dbReference>
<dbReference type="AlphaFoldDB" id="A0A4R6BF36"/>
<dbReference type="EMBL" id="SCWA01000004">
    <property type="protein sequence ID" value="TDL98378.1"/>
    <property type="molecule type" value="Genomic_DNA"/>
</dbReference>
<organism evidence="1 2">
    <name type="scientific">Macrococcus brunensis</name>
    <dbReference type="NCBI Taxonomy" id="198483"/>
    <lineage>
        <taxon>Bacteria</taxon>
        <taxon>Bacillati</taxon>
        <taxon>Bacillota</taxon>
        <taxon>Bacilli</taxon>
        <taxon>Bacillales</taxon>
        <taxon>Staphylococcaceae</taxon>
        <taxon>Macrococcus</taxon>
    </lineage>
</organism>
<sequence>MLLLQFLQSELTIDIGLFENEDQIKEWLHLLPVYVEDGVYFLDGDKLNDYSEIKFMNSRYPLTSFSFDNSESILVTWTEIPVIPLSEGLIPGATKVDAYSIDNEDVKDYITSREEAVDAVMEYYHKQNKQIDRAGHASEDGEYLMLDGKFLAHLDPIFVDQWKKRESLELFIQTFEEE</sequence>
<dbReference type="OrthoDB" id="1649489at2"/>
<gene>
    <name evidence="1" type="ORF">ERX27_02785</name>
</gene>
<reference evidence="1 2" key="1">
    <citation type="submission" date="2019-01" db="EMBL/GenBank/DDBJ databases">
        <title>Draft genome sequences of the type strains of six Macrococcus species.</title>
        <authorList>
            <person name="Mazhar S."/>
            <person name="Altermann E."/>
            <person name="Hill C."/>
            <person name="Mcauliffe O."/>
        </authorList>
    </citation>
    <scope>NUCLEOTIDE SEQUENCE [LARGE SCALE GENOMIC DNA]</scope>
    <source>
        <strain evidence="1 2">CCM4811</strain>
    </source>
</reference>
<evidence type="ECO:0000313" key="1">
    <source>
        <dbReference type="EMBL" id="TDL98378.1"/>
    </source>
</evidence>